<dbReference type="Gene3D" id="1.25.40.10">
    <property type="entry name" value="Tetratricopeptide repeat domain"/>
    <property type="match status" value="1"/>
</dbReference>
<dbReference type="InterPro" id="IPR046960">
    <property type="entry name" value="PPR_At4g14850-like_plant"/>
</dbReference>
<organism evidence="2">
    <name type="scientific">Salvia splendens</name>
    <name type="common">Scarlet sage</name>
    <dbReference type="NCBI Taxonomy" id="180675"/>
    <lineage>
        <taxon>Eukaryota</taxon>
        <taxon>Viridiplantae</taxon>
        <taxon>Streptophyta</taxon>
        <taxon>Embryophyta</taxon>
        <taxon>Tracheophyta</taxon>
        <taxon>Spermatophyta</taxon>
        <taxon>Magnoliopsida</taxon>
        <taxon>eudicotyledons</taxon>
        <taxon>Gunneridae</taxon>
        <taxon>Pentapetalae</taxon>
        <taxon>asterids</taxon>
        <taxon>lamiids</taxon>
        <taxon>Lamiales</taxon>
        <taxon>Lamiaceae</taxon>
        <taxon>Nepetoideae</taxon>
        <taxon>Mentheae</taxon>
        <taxon>Salviinae</taxon>
        <taxon>Salvia</taxon>
        <taxon>Salvia subgen. Calosphace</taxon>
        <taxon>core Calosphace</taxon>
    </lineage>
</organism>
<evidence type="ECO:0000313" key="3">
    <source>
        <dbReference type="Proteomes" id="UP000298416"/>
    </source>
</evidence>
<dbReference type="AlphaFoldDB" id="A0A8X8W3D2"/>
<evidence type="ECO:0008006" key="4">
    <source>
        <dbReference type="Google" id="ProtNLM"/>
    </source>
</evidence>
<dbReference type="GO" id="GO:0003723">
    <property type="term" value="F:RNA binding"/>
    <property type="evidence" value="ECO:0007669"/>
    <property type="project" value="InterPro"/>
</dbReference>
<evidence type="ECO:0000313" key="2">
    <source>
        <dbReference type="EMBL" id="KAG6387365.1"/>
    </source>
</evidence>
<proteinExistence type="predicted"/>
<gene>
    <name evidence="2" type="ORF">SASPL_152552</name>
</gene>
<comment type="caution">
    <text evidence="2">The sequence shown here is derived from an EMBL/GenBank/DDBJ whole genome shotgun (WGS) entry which is preliminary data.</text>
</comment>
<dbReference type="Pfam" id="PF01535">
    <property type="entry name" value="PPR"/>
    <property type="match status" value="2"/>
</dbReference>
<dbReference type="NCBIfam" id="TIGR00756">
    <property type="entry name" value="PPR"/>
    <property type="match status" value="1"/>
</dbReference>
<dbReference type="PANTHER" id="PTHR47926:SF495">
    <property type="entry name" value="DYW DOMAIN-CONTAINING PROTEIN"/>
    <property type="match status" value="1"/>
</dbReference>
<dbReference type="EMBL" id="PNBA02000021">
    <property type="protein sequence ID" value="KAG6387365.1"/>
    <property type="molecule type" value="Genomic_DNA"/>
</dbReference>
<keyword evidence="1" id="KW-0677">Repeat</keyword>
<protein>
    <recommendedName>
        <fullName evidence="4">Pentatricopeptide repeat-containing protein</fullName>
    </recommendedName>
</protein>
<evidence type="ECO:0000256" key="1">
    <source>
        <dbReference type="ARBA" id="ARBA00022737"/>
    </source>
</evidence>
<reference evidence="2" key="2">
    <citation type="submission" date="2020-08" db="EMBL/GenBank/DDBJ databases">
        <title>Plant Genome Project.</title>
        <authorList>
            <person name="Zhang R.-G."/>
        </authorList>
    </citation>
    <scope>NUCLEOTIDE SEQUENCE</scope>
    <source>
        <strain evidence="2">Huo1</strain>
        <tissue evidence="2">Leaf</tissue>
    </source>
</reference>
<name>A0A8X8W3D2_SALSN</name>
<accession>A0A8X8W3D2</accession>
<dbReference type="GO" id="GO:0009451">
    <property type="term" value="P:RNA modification"/>
    <property type="evidence" value="ECO:0007669"/>
    <property type="project" value="InterPro"/>
</dbReference>
<reference evidence="2" key="1">
    <citation type="submission" date="2018-01" db="EMBL/GenBank/DDBJ databases">
        <authorList>
            <person name="Mao J.F."/>
        </authorList>
    </citation>
    <scope>NUCLEOTIDE SEQUENCE</scope>
    <source>
        <strain evidence="2">Huo1</strain>
        <tissue evidence="2">Leaf</tissue>
    </source>
</reference>
<sequence length="154" mass="16915">MTLLYMYGKCGFLKDALQLFDEMSHRASIFTSHNHANLPQKTLFLYSAAASRGNLQPDDFIYATLFNACAGYNALKVGEQLHAQFIASSFADNDVVKSSLVDFYAKCGLPDRARSVFNSSRSYLRTPASFEECGHGRVKIRGAGGLAGGLEEAW</sequence>
<dbReference type="InterPro" id="IPR011990">
    <property type="entry name" value="TPR-like_helical_dom_sf"/>
</dbReference>
<dbReference type="Proteomes" id="UP000298416">
    <property type="component" value="Unassembled WGS sequence"/>
</dbReference>
<dbReference type="PANTHER" id="PTHR47926">
    <property type="entry name" value="PENTATRICOPEPTIDE REPEAT-CONTAINING PROTEIN"/>
    <property type="match status" value="1"/>
</dbReference>
<keyword evidence="3" id="KW-1185">Reference proteome</keyword>
<dbReference type="InterPro" id="IPR002885">
    <property type="entry name" value="PPR_rpt"/>
</dbReference>